<dbReference type="RefSeq" id="WP_117894097.1">
    <property type="nucleotide sequence ID" value="NZ_CABJCV010000003.1"/>
</dbReference>
<dbReference type="InterPro" id="IPR053161">
    <property type="entry name" value="Ulvan_degrading_GH"/>
</dbReference>
<proteinExistence type="predicted"/>
<dbReference type="GeneID" id="83014610"/>
<dbReference type="PANTHER" id="PTHR36848:SF2">
    <property type="entry name" value="SECRETED PROTEIN"/>
    <property type="match status" value="1"/>
</dbReference>
<dbReference type="PANTHER" id="PTHR36848">
    <property type="entry name" value="DNA-BINDING PROTEIN (PUTATIVE SECRETED PROTEIN)-RELATED"/>
    <property type="match status" value="1"/>
</dbReference>
<reference evidence="1 2" key="1">
    <citation type="submission" date="2018-08" db="EMBL/GenBank/DDBJ databases">
        <title>A genome reference for cultivated species of the human gut microbiota.</title>
        <authorList>
            <person name="Zou Y."/>
            <person name="Xue W."/>
            <person name="Luo G."/>
        </authorList>
    </citation>
    <scope>NUCLEOTIDE SEQUENCE [LARGE SCALE GENOMIC DNA]</scope>
    <source>
        <strain evidence="1 2">AF24-29</strain>
    </source>
</reference>
<dbReference type="Proteomes" id="UP000284178">
    <property type="component" value="Unassembled WGS sequence"/>
</dbReference>
<sequence length="849" mass="96917">MKRLIENLTGTNGNYCYPFFWQHGESQENLKNILDQMREQGIMNFCVESRPHPDFLGDGWWATLDFLIAEARKHGMKMWILDDAKFPTGYANGKVPQPYRKRYLDYRRYDIAGKGCVELDVSIFADIRAFAKDKRHQNDRFLMAVLAENDLREKQAFREDSLQDVSDHYSEGKLTLLLEGGHYSVFVLYETDCGEEKTKDYLDPMQKEATQILIDEVYEKHYQRYADEFGKTLVGFFSDEPRFGNTKGTEALIGRSVMPLPWNAEVIRQLRETQNFTEAKLVLLFLGKSEEASCLRQAYMDIVTDLYSRNFSQTIGDWCRMHGVDYVGHTIEDNNAHSRLGYGAGHYFRGIAGQTIAGIDIIGGQIVPGMDYEHESFSNGGSDGEFYHYALVKLGASSAKLDPAKKGILMCEAFGAYGWIEGLKMMKWITDHMLSHGVNLIVPHAFNPAPFPDRDCPPHFYAQGNNPQYPYFHRWTAYANRLCHLFSGGYHQAEVGVLYNAFAEWSGEAMPVQKVLKVLQQNQIECDVISEDFLMNAQIESKGLTINGYRYSVIVVPAAKRLPKPLLDKLGEIAEQITVIFIDQMPEYAELKRGQTKTLALLPVTLEKFKTLKTSRSEPSLTVYRYKLPDGEVIMLNNENIIETIDTEVEIKAESLLLYDAYENKTARLESTKTETGIRFHLRLEPYQSIVLVSGKETHKRPEKGMLLAEIDEAQLSWKAFDQTEYSAPQLVKIDNHLADAMPYFSGSLKYELDLAYDSKIAFLELKEAFEVIELIVNGKCEDIRIAPPFCFDLTEILQPGNNHIEIIATNNLARKMRDPMSSYLALEPLGLTQSIRLYQCRHEVKQAA</sequence>
<comment type="caution">
    <text evidence="1">The sequence shown here is derived from an EMBL/GenBank/DDBJ whole genome shotgun (WGS) entry which is preliminary data.</text>
</comment>
<organism evidence="1 2">
    <name type="scientific">Holdemania filiformis</name>
    <dbReference type="NCBI Taxonomy" id="61171"/>
    <lineage>
        <taxon>Bacteria</taxon>
        <taxon>Bacillati</taxon>
        <taxon>Bacillota</taxon>
        <taxon>Erysipelotrichia</taxon>
        <taxon>Erysipelotrichales</taxon>
        <taxon>Erysipelotrichaceae</taxon>
        <taxon>Holdemania</taxon>
    </lineage>
</organism>
<dbReference type="AlphaFoldDB" id="A0A412G535"/>
<gene>
    <name evidence="1" type="ORF">DWY25_04215</name>
</gene>
<accession>A0A412G535</accession>
<dbReference type="InterPro" id="IPR008979">
    <property type="entry name" value="Galactose-bd-like_sf"/>
</dbReference>
<evidence type="ECO:0008006" key="3">
    <source>
        <dbReference type="Google" id="ProtNLM"/>
    </source>
</evidence>
<protein>
    <recommendedName>
        <fullName evidence="3">Glycoside hydrolase</fullName>
    </recommendedName>
</protein>
<evidence type="ECO:0000313" key="1">
    <source>
        <dbReference type="EMBL" id="RGR75950.1"/>
    </source>
</evidence>
<keyword evidence="2" id="KW-1185">Reference proteome</keyword>
<dbReference type="EMBL" id="QRUP01000003">
    <property type="protein sequence ID" value="RGR75950.1"/>
    <property type="molecule type" value="Genomic_DNA"/>
</dbReference>
<name>A0A412G535_9FIRM</name>
<dbReference type="SUPFAM" id="SSF49785">
    <property type="entry name" value="Galactose-binding domain-like"/>
    <property type="match status" value="1"/>
</dbReference>
<evidence type="ECO:0000313" key="2">
    <source>
        <dbReference type="Proteomes" id="UP000284178"/>
    </source>
</evidence>